<dbReference type="InterPro" id="IPR013118">
    <property type="entry name" value="Mannitol_DH_C"/>
</dbReference>
<evidence type="ECO:0000259" key="4">
    <source>
        <dbReference type="Pfam" id="PF08125"/>
    </source>
</evidence>
<keyword evidence="2" id="KW-0520">NAD</keyword>
<dbReference type="Gene3D" id="1.10.1040.10">
    <property type="entry name" value="N-(1-d-carboxylethyl)-l-norvaline Dehydrogenase, domain 2"/>
    <property type="match status" value="1"/>
</dbReference>
<dbReference type="EMBL" id="JBHUIV010000010">
    <property type="protein sequence ID" value="MFD2201351.1"/>
    <property type="molecule type" value="Genomic_DNA"/>
</dbReference>
<dbReference type="InterPro" id="IPR036291">
    <property type="entry name" value="NAD(P)-bd_dom_sf"/>
</dbReference>
<sequence length="470" mass="54224">MNQASMNTIYKIQRPIKVLQFGTGNFLRGFADWMIDIMNESIDFDGNVHVVQVHGKTVPEEFIQQNYNYHVLIRGIMNEKVIEENRLITCISGITNANVDYRSYLELAKLPDLQCIISNTTEAGIVFDPLDNSGIDKTAVTFPGKLTAFLFHRFQFFKGAHEKGLTILPCELIEKNGEELKSCILKYAKLWELSEDFMKWIEISNTFCNTLVDRIVPGLPKDNFEEIQKKLGFEDQLMVMAEPYHLWVIEGSEDLERKFPACQAGIQVKFVKDLSPYRTRKVRILNGSHTAMVPLAYLSGLRTVRESVEDHNMGKIIHVIIFEEIIPTLDLPKAELEQFASDVLDRFRNPFIQHELISISLNSISKFKARVLPSLLEYKNRQGIWSKYLTRSLAALIYFYSGKNQGENIPLKDEIKVLDFFGKVWKENDLYHVVNQTLQRSDFWGVDLSKMEGLSAILIRELENYQYGVR</sequence>
<protein>
    <submittedName>
        <fullName evidence="5">Tagaturonate reductase</fullName>
    </submittedName>
</protein>
<dbReference type="InterPro" id="IPR013131">
    <property type="entry name" value="Mannitol_DH_N"/>
</dbReference>
<dbReference type="SUPFAM" id="SSF51735">
    <property type="entry name" value="NAD(P)-binding Rossmann-fold domains"/>
    <property type="match status" value="1"/>
</dbReference>
<dbReference type="RefSeq" id="WP_380801271.1">
    <property type="nucleotide sequence ID" value="NZ_JBHUIV010000010.1"/>
</dbReference>
<dbReference type="Pfam" id="PF08125">
    <property type="entry name" value="Mannitol_dh_C"/>
    <property type="match status" value="1"/>
</dbReference>
<accession>A0ABW5B835</accession>
<dbReference type="SUPFAM" id="SSF48179">
    <property type="entry name" value="6-phosphogluconate dehydrogenase C-terminal domain-like"/>
    <property type="match status" value="1"/>
</dbReference>
<evidence type="ECO:0000313" key="5">
    <source>
        <dbReference type="EMBL" id="MFD2201351.1"/>
    </source>
</evidence>
<dbReference type="InterPro" id="IPR008927">
    <property type="entry name" value="6-PGluconate_DH-like_C_sf"/>
</dbReference>
<keyword evidence="1" id="KW-0560">Oxidoreductase</keyword>
<keyword evidence="6" id="KW-1185">Reference proteome</keyword>
<dbReference type="Gene3D" id="3.40.50.720">
    <property type="entry name" value="NAD(P)-binding Rossmann-like Domain"/>
    <property type="match status" value="1"/>
</dbReference>
<organism evidence="5 6">
    <name type="scientific">Shivajiella indica</name>
    <dbReference type="NCBI Taxonomy" id="872115"/>
    <lineage>
        <taxon>Bacteria</taxon>
        <taxon>Pseudomonadati</taxon>
        <taxon>Bacteroidota</taxon>
        <taxon>Cytophagia</taxon>
        <taxon>Cytophagales</taxon>
        <taxon>Cyclobacteriaceae</taxon>
        <taxon>Shivajiella</taxon>
    </lineage>
</organism>
<dbReference type="InterPro" id="IPR000669">
    <property type="entry name" value="Mannitol_DH"/>
</dbReference>
<feature type="domain" description="Mannitol dehydrogenase C-terminal" evidence="4">
    <location>
        <begin position="273"/>
        <end position="464"/>
    </location>
</feature>
<dbReference type="NCBIfam" id="NF002969">
    <property type="entry name" value="PRK03643.1"/>
    <property type="match status" value="1"/>
</dbReference>
<dbReference type="InterPro" id="IPR013328">
    <property type="entry name" value="6PGD_dom2"/>
</dbReference>
<dbReference type="Proteomes" id="UP001597414">
    <property type="component" value="Unassembled WGS sequence"/>
</dbReference>
<gene>
    <name evidence="5" type="ORF">ACFSKV_07220</name>
</gene>
<proteinExistence type="predicted"/>
<evidence type="ECO:0000256" key="2">
    <source>
        <dbReference type="ARBA" id="ARBA00023027"/>
    </source>
</evidence>
<dbReference type="Pfam" id="PF01232">
    <property type="entry name" value="Mannitol_dh"/>
    <property type="match status" value="1"/>
</dbReference>
<dbReference type="PANTHER" id="PTHR30524:SF0">
    <property type="entry name" value="ALTRONATE OXIDOREDUCTASE-RELATED"/>
    <property type="match status" value="1"/>
</dbReference>
<dbReference type="PRINTS" id="PR00084">
    <property type="entry name" value="MTLDHDRGNASE"/>
</dbReference>
<feature type="domain" description="Mannitol dehydrogenase N-terminal" evidence="3">
    <location>
        <begin position="17"/>
        <end position="253"/>
    </location>
</feature>
<evidence type="ECO:0000259" key="3">
    <source>
        <dbReference type="Pfam" id="PF01232"/>
    </source>
</evidence>
<dbReference type="PANTHER" id="PTHR30524">
    <property type="entry name" value="MANNITOL-1-PHOSPHATE 5-DEHYDROGENASE"/>
    <property type="match status" value="1"/>
</dbReference>
<evidence type="ECO:0000256" key="1">
    <source>
        <dbReference type="ARBA" id="ARBA00023002"/>
    </source>
</evidence>
<name>A0ABW5B835_9BACT</name>
<evidence type="ECO:0000313" key="6">
    <source>
        <dbReference type="Proteomes" id="UP001597414"/>
    </source>
</evidence>
<comment type="caution">
    <text evidence="5">The sequence shown here is derived from an EMBL/GenBank/DDBJ whole genome shotgun (WGS) entry which is preliminary data.</text>
</comment>
<reference evidence="6" key="1">
    <citation type="journal article" date="2019" name="Int. J. Syst. Evol. Microbiol.">
        <title>The Global Catalogue of Microorganisms (GCM) 10K type strain sequencing project: providing services to taxonomists for standard genome sequencing and annotation.</title>
        <authorList>
            <consortium name="The Broad Institute Genomics Platform"/>
            <consortium name="The Broad Institute Genome Sequencing Center for Infectious Disease"/>
            <person name="Wu L."/>
            <person name="Ma J."/>
        </authorList>
    </citation>
    <scope>NUCLEOTIDE SEQUENCE [LARGE SCALE GENOMIC DNA]</scope>
    <source>
        <strain evidence="6">KCTC 19812</strain>
    </source>
</reference>